<keyword evidence="9" id="KW-0906">Nuclear pore complex</keyword>
<keyword evidence="14" id="KW-1185">Reference proteome</keyword>
<proteinExistence type="inferred from homology"/>
<dbReference type="InterPro" id="IPR021967">
    <property type="entry name" value="Nup98_C"/>
</dbReference>
<evidence type="ECO:0000256" key="2">
    <source>
        <dbReference type="ARBA" id="ARBA00008926"/>
    </source>
</evidence>
<keyword evidence="3" id="KW-0813">Transport</keyword>
<feature type="compositionally biased region" description="Low complexity" evidence="11">
    <location>
        <begin position="697"/>
        <end position="714"/>
    </location>
</feature>
<dbReference type="InterPro" id="IPR007230">
    <property type="entry name" value="Nup98_auto-Pept-S59_dom"/>
</dbReference>
<feature type="compositionally biased region" description="Polar residues" evidence="11">
    <location>
        <begin position="426"/>
        <end position="439"/>
    </location>
</feature>
<dbReference type="FunFam" id="3.30.1610.10:FF:000003">
    <property type="entry name" value="Nucleoporin SONB, putative"/>
    <property type="match status" value="1"/>
</dbReference>
<comment type="subcellular location">
    <subcellularLocation>
        <location evidence="1">Nucleus</location>
        <location evidence="1">Nuclear pore complex</location>
    </subcellularLocation>
</comment>
<feature type="compositionally biased region" description="Low complexity" evidence="11">
    <location>
        <begin position="440"/>
        <end position="455"/>
    </location>
</feature>
<dbReference type="Pfam" id="PF13634">
    <property type="entry name" value="Nucleoporin_FG"/>
    <property type="match status" value="4"/>
</dbReference>
<feature type="region of interest" description="Disordered" evidence="11">
    <location>
        <begin position="1"/>
        <end position="72"/>
    </location>
</feature>
<feature type="compositionally biased region" description="Basic and acidic residues" evidence="11">
    <location>
        <begin position="1154"/>
        <end position="1167"/>
    </location>
</feature>
<dbReference type="Gene3D" id="1.10.10.2360">
    <property type="match status" value="1"/>
</dbReference>
<feature type="compositionally biased region" description="Gly residues" evidence="11">
    <location>
        <begin position="25"/>
        <end position="55"/>
    </location>
</feature>
<feature type="compositionally biased region" description="Low complexity" evidence="11">
    <location>
        <begin position="378"/>
        <end position="425"/>
    </location>
</feature>
<organism evidence="13 14">
    <name type="scientific">Naematelia encephala</name>
    <dbReference type="NCBI Taxonomy" id="71784"/>
    <lineage>
        <taxon>Eukaryota</taxon>
        <taxon>Fungi</taxon>
        <taxon>Dikarya</taxon>
        <taxon>Basidiomycota</taxon>
        <taxon>Agaricomycotina</taxon>
        <taxon>Tremellomycetes</taxon>
        <taxon>Tremellales</taxon>
        <taxon>Naemateliaceae</taxon>
        <taxon>Naematelia</taxon>
    </lineage>
</organism>
<sequence>MFGQSTGWGQNNQNNQQQQQQQPQQGGGLFGGGGGGGFGQQNNAGGFGQNAGGFGQPAQPNQGGGLFGGGTTNTGFGGGGFGATNQAANTTSTFGARPAFGATGTSTFGGNNTGGGLFGGAPNTGSTFGAGAGSTFGANNNTSGGLFGAKPPGTSTFGSGATSNLFGAKPATTTFGAASTSTNPNQVYQWQPGPYPLPQTNTGSANPLYHPTWQVDQTASGAAATVPHLFHTISAMDPYKGVSHDELRMVDYEQGRKDASATQQQQQQQQTGFGAPAATGFGQPPAMGTFGQPAASTSTFGAPKPGGLFGSTTGTGGFGTGTTGGFGATNNTGGGLFGSTPAQPQTGGLFGQTNTNTGGGLFGQPQQPQTNTGGGLFGNTNPLGQTNPAQPQQPNTSFGFGASTTPAFGAGSTGFGATTGTNTFGQPANNTGTTSFGFGQNNQQQQQQPQQQPAQGEACLEGADSQNTGGGLFGQPAQQQQPAAGGGLFGSTAAKPGGLFGSTTNTTNTGGGLFGQTNNAAQPATGGLFGGTNTAANNTPGTTTSLFGQPQQQNQQQPAAGGGLFGNTSGGGLFGAKPATGTTGGLFGNTQPAQQPAQLGGGLFGNTNNNATGGGLFGSNNNNALGLQNQQNNQAKPAGGLFGGGGGLFGQTNQQQAQQPAPAGGSLFGGLNQSQQPSTSIFGAQQPTQQGLGGSLFGSALGQSSMSQPQQPQPTLTASIDQNPYGNNSLFTYSGQKLDTSTSQKKPALPPLTSSSFRLTPSSKSQISKLRGFASPLSSSQSPARPSSPLNGLGTPARSYSPSVTERYKGLTDAALSPNAFVPRPSIKKLTVNPRAPADDPLESVLGKSALKSSTRSNGTPQATPERFAPSAPTPPLNALTVARPSETSDTPSQRNGYAASAPPVSGSERQPKRGEYWCKPRLDRLKVMEKKALSEIHDFTAGRRGYGEVTFNEPVDLSKVDLDTFLGNVIVFSDMELAVYPDDYPDKPERGQGLNVPATVSLENCFAKDKATKQPIKDTSDPRHARFLKRVKTIPETDFVSWTDDGTWTFKVEHFSRYGLNDDDSDEGMGEAEQLKSKIGTIEEGDEEEDDEDLLPPTKSRFDKNLEKDEEHDSGLEDDVEEEDDEMEAEESEGEHGSPSSSSSASWSYARSPDAKEANPQRRDQEDAWAQPLKAKLGAEGLRKLKEMQSSFFGEKSQHVKLDLRDGHLRRVEAGMRTKRLLTEDTAGFEQPEEEGKQLDRAIKRTSFGYIPKSPKLRQPRKYARVPLEQSLVAGYEGVKADAGLALGRSFRCSWGPNGELVHFGKICKPSDDFTASSESTVVIEKVELLADKIEVERARAERLLSLHLAKSTIDTSEAVPFATISSDIRFRDFAARFDPGDRSHEANIWRLCVALFDEIDLRLPPDSSEDLVLRIGEIRRKLALSKWLEDAVSPSVDSDLLKSSGDQSSKLFAYLSGNQLDRAVADAIEGNDIRLATLISQCGSSEVFREEVLRQLEDWKKYKANSMISPGYRRIYTLLAGITDISPGEPSRGSDQAPDVLVAEGLDWKRAFGLRLWFGNPFDNTIGDVLDSFTTALDSTIPPAKPIPPYLEKPSPLIKEWKMTSLSTDVLYSLIRLYADVTVSLDQVLQSRDVSPSPLDARLSWHMYQMLSRVLKVRDFEDREDGYSPVADAVTSGYAKQLEESGDWLWAAFVLLHLETLDGTKHALKALLHRHADLGEDDERFLVDVLQVPSTWIHEARADSFAEADDAFAEYHELIAAELYDRAQRVLIDKLAPEVVLRKDLDILQRLCAELEDKRPDGWEYRGQLLVDYVNLVTRVPDLLTSVLRAGSVPDPIERASLVNLAKSLPRVIQLLPALFPDKDDVQQVASLSDMLSELHQLAGTLYDAGYVGRLAVGGLLVNVDRLHLLQERAFGDFERTLAGVAV</sequence>
<keyword evidence="8" id="KW-0811">Translocation</keyword>
<dbReference type="InterPro" id="IPR036903">
    <property type="entry name" value="Nup98_auto-Pept-S59_dom_sf"/>
</dbReference>
<feature type="compositionally biased region" description="Low complexity" evidence="11">
    <location>
        <begin position="622"/>
        <end position="635"/>
    </location>
</feature>
<protein>
    <submittedName>
        <fullName evidence="13">Nuclear protein 96-domain-containing protein</fullName>
    </submittedName>
</protein>
<dbReference type="GO" id="GO:0006606">
    <property type="term" value="P:protein import into nucleus"/>
    <property type="evidence" value="ECO:0007669"/>
    <property type="project" value="TreeGrafter"/>
</dbReference>
<feature type="compositionally biased region" description="Gly residues" evidence="11">
    <location>
        <begin position="62"/>
        <end position="72"/>
    </location>
</feature>
<feature type="compositionally biased region" description="Low complexity" evidence="11">
    <location>
        <begin position="474"/>
        <end position="483"/>
    </location>
</feature>
<dbReference type="GO" id="GO:0051028">
    <property type="term" value="P:mRNA transport"/>
    <property type="evidence" value="ECO:0007669"/>
    <property type="project" value="UniProtKB-KW"/>
</dbReference>
<reference evidence="13 14" key="1">
    <citation type="submission" date="2016-07" db="EMBL/GenBank/DDBJ databases">
        <title>Pervasive Adenine N6-methylation of Active Genes in Fungi.</title>
        <authorList>
            <consortium name="DOE Joint Genome Institute"/>
            <person name="Mondo S.J."/>
            <person name="Dannebaum R.O."/>
            <person name="Kuo R.C."/>
            <person name="Labutti K."/>
            <person name="Haridas S."/>
            <person name="Kuo A."/>
            <person name="Salamov A."/>
            <person name="Ahrendt S.R."/>
            <person name="Lipzen A."/>
            <person name="Sullivan W."/>
            <person name="Andreopoulos W.B."/>
            <person name="Clum A."/>
            <person name="Lindquist E."/>
            <person name="Daum C."/>
            <person name="Ramamoorthy G.K."/>
            <person name="Gryganskyi A."/>
            <person name="Culley D."/>
            <person name="Magnuson J.K."/>
            <person name="James T.Y."/>
            <person name="O'Malley M.A."/>
            <person name="Stajich J.E."/>
            <person name="Spatafora J.W."/>
            <person name="Visel A."/>
            <person name="Grigoriev I.V."/>
        </authorList>
    </citation>
    <scope>NUCLEOTIDE SEQUENCE [LARGE SCALE GENOMIC DNA]</scope>
    <source>
        <strain evidence="13 14">68-887.2</strain>
    </source>
</reference>
<keyword evidence="6" id="KW-0509">mRNA transport</keyword>
<accession>A0A1Y2AT71</accession>
<dbReference type="GO" id="GO:0003723">
    <property type="term" value="F:RNA binding"/>
    <property type="evidence" value="ECO:0007669"/>
    <property type="project" value="TreeGrafter"/>
</dbReference>
<dbReference type="Proteomes" id="UP000193986">
    <property type="component" value="Unassembled WGS sequence"/>
</dbReference>
<feature type="compositionally biased region" description="Basic and acidic residues" evidence="11">
    <location>
        <begin position="1101"/>
        <end position="1116"/>
    </location>
</feature>
<evidence type="ECO:0000256" key="3">
    <source>
        <dbReference type="ARBA" id="ARBA00022448"/>
    </source>
</evidence>
<name>A0A1Y2AT71_9TREE</name>
<dbReference type="EMBL" id="MCFC01000054">
    <property type="protein sequence ID" value="ORY25742.1"/>
    <property type="molecule type" value="Genomic_DNA"/>
</dbReference>
<feature type="region of interest" description="Disordered" evidence="11">
    <location>
        <begin position="1061"/>
        <end position="1170"/>
    </location>
</feature>
<dbReference type="Gene3D" id="1.25.40.690">
    <property type="match status" value="1"/>
</dbReference>
<feature type="compositionally biased region" description="Polar residues" evidence="11">
    <location>
        <begin position="886"/>
        <end position="896"/>
    </location>
</feature>
<evidence type="ECO:0000256" key="5">
    <source>
        <dbReference type="ARBA" id="ARBA00022813"/>
    </source>
</evidence>
<dbReference type="Pfam" id="PF04096">
    <property type="entry name" value="Nucleoporin2"/>
    <property type="match status" value="1"/>
</dbReference>
<dbReference type="PANTHER" id="PTHR23198:SF6">
    <property type="entry name" value="NUCLEAR PORE COMPLEX PROTEIN NUP98-NUP96"/>
    <property type="match status" value="1"/>
</dbReference>
<dbReference type="Pfam" id="PF12110">
    <property type="entry name" value="Nup96"/>
    <property type="match status" value="1"/>
</dbReference>
<evidence type="ECO:0000256" key="4">
    <source>
        <dbReference type="ARBA" id="ARBA00022737"/>
    </source>
</evidence>
<dbReference type="InterPro" id="IPR025574">
    <property type="entry name" value="Nucleoporin_FG_rpt"/>
</dbReference>
<dbReference type="GO" id="GO:0017056">
    <property type="term" value="F:structural constituent of nuclear pore"/>
    <property type="evidence" value="ECO:0007669"/>
    <property type="project" value="InterPro"/>
</dbReference>
<dbReference type="InParanoid" id="A0A1Y2AT71"/>
<keyword evidence="7" id="KW-0653">Protein transport</keyword>
<dbReference type="PROSITE" id="PS51434">
    <property type="entry name" value="NUP_C"/>
    <property type="match status" value="1"/>
</dbReference>
<feature type="compositionally biased region" description="Polar residues" evidence="11">
    <location>
        <begin position="715"/>
        <end position="745"/>
    </location>
</feature>
<keyword evidence="4" id="KW-0677">Repeat</keyword>
<evidence type="ECO:0000256" key="9">
    <source>
        <dbReference type="ARBA" id="ARBA00023132"/>
    </source>
</evidence>
<evidence type="ECO:0000256" key="11">
    <source>
        <dbReference type="SAM" id="MobiDB-lite"/>
    </source>
</evidence>
<keyword evidence="5" id="KW-0068">Autocatalytic cleavage</keyword>
<evidence type="ECO:0000313" key="14">
    <source>
        <dbReference type="Proteomes" id="UP000193986"/>
    </source>
</evidence>
<dbReference type="PANTHER" id="PTHR23198">
    <property type="entry name" value="NUCLEOPORIN"/>
    <property type="match status" value="1"/>
</dbReference>
<dbReference type="GO" id="GO:0000973">
    <property type="term" value="P:post-transcriptional tethering of RNA polymerase II gene DNA at nuclear periphery"/>
    <property type="evidence" value="ECO:0007669"/>
    <property type="project" value="TreeGrafter"/>
</dbReference>
<dbReference type="FunCoup" id="A0A1Y2AT71">
    <property type="interactions" value="626"/>
</dbReference>
<feature type="region of interest" description="Disordered" evidence="11">
    <location>
        <begin position="254"/>
        <end position="288"/>
    </location>
</feature>
<dbReference type="OrthoDB" id="3797628at2759"/>
<evidence type="ECO:0000259" key="12">
    <source>
        <dbReference type="PROSITE" id="PS51434"/>
    </source>
</evidence>
<feature type="compositionally biased region" description="Gly residues" evidence="11">
    <location>
        <begin position="640"/>
        <end position="649"/>
    </location>
</feature>
<dbReference type="GO" id="GO:0044614">
    <property type="term" value="C:nuclear pore cytoplasmic filaments"/>
    <property type="evidence" value="ECO:0007669"/>
    <property type="project" value="TreeGrafter"/>
</dbReference>
<evidence type="ECO:0000256" key="6">
    <source>
        <dbReference type="ARBA" id="ARBA00022816"/>
    </source>
</evidence>
<dbReference type="GO" id="GO:0008139">
    <property type="term" value="F:nuclear localization sequence binding"/>
    <property type="evidence" value="ECO:0007669"/>
    <property type="project" value="TreeGrafter"/>
</dbReference>
<comment type="similarity">
    <text evidence="2">Belongs to the nucleoporin GLFG family.</text>
</comment>
<feature type="region of interest" description="Disordered" evidence="11">
    <location>
        <begin position="622"/>
        <end position="802"/>
    </location>
</feature>
<keyword evidence="10" id="KW-0539">Nucleus</keyword>
<dbReference type="GO" id="GO:0034398">
    <property type="term" value="P:telomere tethering at nuclear periphery"/>
    <property type="evidence" value="ECO:0007669"/>
    <property type="project" value="TreeGrafter"/>
</dbReference>
<feature type="compositionally biased region" description="Low complexity" evidence="11">
    <location>
        <begin position="261"/>
        <end position="286"/>
    </location>
</feature>
<feature type="region of interest" description="Disordered" evidence="11">
    <location>
        <begin position="356"/>
        <end position="606"/>
    </location>
</feature>
<dbReference type="Gene3D" id="3.30.1610.10">
    <property type="entry name" value="Peptidase S59, nucleoporin"/>
    <property type="match status" value="1"/>
</dbReference>
<feature type="compositionally biased region" description="Gly residues" evidence="11">
    <location>
        <begin position="560"/>
        <end position="574"/>
    </location>
</feature>
<evidence type="ECO:0000256" key="7">
    <source>
        <dbReference type="ARBA" id="ARBA00022927"/>
    </source>
</evidence>
<feature type="compositionally biased region" description="Polar residues" evidence="11">
    <location>
        <begin position="851"/>
        <end position="863"/>
    </location>
</feature>
<feature type="compositionally biased region" description="Low complexity" evidence="11">
    <location>
        <begin position="9"/>
        <end position="24"/>
    </location>
</feature>
<evidence type="ECO:0000313" key="13">
    <source>
        <dbReference type="EMBL" id="ORY25742.1"/>
    </source>
</evidence>
<feature type="compositionally biased region" description="Low complexity" evidence="11">
    <location>
        <begin position="531"/>
        <end position="559"/>
    </location>
</feature>
<evidence type="ECO:0000256" key="1">
    <source>
        <dbReference type="ARBA" id="ARBA00004567"/>
    </source>
</evidence>
<feature type="compositionally biased region" description="Acidic residues" evidence="11">
    <location>
        <begin position="1117"/>
        <end position="1134"/>
    </location>
</feature>
<evidence type="ECO:0000256" key="8">
    <source>
        <dbReference type="ARBA" id="ARBA00023010"/>
    </source>
</evidence>
<feature type="compositionally biased region" description="Low complexity" evidence="11">
    <location>
        <begin position="654"/>
        <end position="663"/>
    </location>
</feature>
<feature type="compositionally biased region" description="Acidic residues" evidence="11">
    <location>
        <begin position="1062"/>
        <end position="1071"/>
    </location>
</feature>
<dbReference type="STRING" id="71784.A0A1Y2AT71"/>
<feature type="domain" description="Peptidase S59" evidence="12">
    <location>
        <begin position="914"/>
        <end position="1056"/>
    </location>
</feature>
<feature type="compositionally biased region" description="Acidic residues" evidence="11">
    <location>
        <begin position="1084"/>
        <end position="1095"/>
    </location>
</feature>
<feature type="compositionally biased region" description="Polar residues" evidence="11">
    <location>
        <begin position="671"/>
        <end position="688"/>
    </location>
</feature>
<feature type="compositionally biased region" description="Polar residues" evidence="11">
    <location>
        <begin position="752"/>
        <end position="768"/>
    </location>
</feature>
<dbReference type="GO" id="GO:0006405">
    <property type="term" value="P:RNA export from nucleus"/>
    <property type="evidence" value="ECO:0007669"/>
    <property type="project" value="TreeGrafter"/>
</dbReference>
<comment type="caution">
    <text evidence="13">The sequence shown here is derived from an EMBL/GenBank/DDBJ whole genome shotgun (WGS) entry which is preliminary data.</text>
</comment>
<feature type="region of interest" description="Disordered" evidence="11">
    <location>
        <begin position="831"/>
        <end position="916"/>
    </location>
</feature>
<gene>
    <name evidence="13" type="ORF">BCR39DRAFT_560916</name>
</gene>
<dbReference type="InterPro" id="IPR037665">
    <property type="entry name" value="Nucleoporin_S59-like"/>
</dbReference>
<evidence type="ECO:0000256" key="10">
    <source>
        <dbReference type="ARBA" id="ARBA00023242"/>
    </source>
</evidence>
<feature type="compositionally biased region" description="Low complexity" evidence="11">
    <location>
        <begin position="775"/>
        <end position="789"/>
    </location>
</feature>
<feature type="compositionally biased region" description="Low complexity" evidence="11">
    <location>
        <begin position="1138"/>
        <end position="1153"/>
    </location>
</feature>
<dbReference type="SUPFAM" id="SSF82215">
    <property type="entry name" value="C-terminal autoproteolytic domain of nucleoporin nup98"/>
    <property type="match status" value="1"/>
</dbReference>